<name>A0A2T7BP78_9BACT</name>
<gene>
    <name evidence="1" type="ORF">DCC81_08490</name>
</gene>
<dbReference type="Proteomes" id="UP000244450">
    <property type="component" value="Unassembled WGS sequence"/>
</dbReference>
<dbReference type="RefSeq" id="WP_108686109.1">
    <property type="nucleotide sequence ID" value="NZ_QCYK01000001.1"/>
</dbReference>
<proteinExistence type="predicted"/>
<sequence length="281" mass="32017">MQKFKRLAHNWKAGNRGAAGKVPLKVEGLDFLTGRFPAGGCPAPLQPLTQRTARTYCVVDKGSVIMQSTYNLQGLEVGHLVIYNDDGLKFAPRMSEYYMAVVYCLKGGADCQIVGEPVLKLQEGHFQLLLLRNDAHLYLFEDRLSVFYYLLLPVRALAALEGRSQFRNSPLLHALRKYGRRHETIVYDKPQQVVTDRIGTLISEMQHLPGNSRQLRQALFGKAVELLWRSFWLVGLGNNSEEQVATTMFRELFARAEEEYAAELDEWKRAVVADTEQRERL</sequence>
<organism evidence="1 2">
    <name type="scientific">Chitinophaga parva</name>
    <dbReference type="NCBI Taxonomy" id="2169414"/>
    <lineage>
        <taxon>Bacteria</taxon>
        <taxon>Pseudomonadati</taxon>
        <taxon>Bacteroidota</taxon>
        <taxon>Chitinophagia</taxon>
        <taxon>Chitinophagales</taxon>
        <taxon>Chitinophagaceae</taxon>
        <taxon>Chitinophaga</taxon>
    </lineage>
</organism>
<dbReference type="AlphaFoldDB" id="A0A2T7BP78"/>
<evidence type="ECO:0000313" key="2">
    <source>
        <dbReference type="Proteomes" id="UP000244450"/>
    </source>
</evidence>
<keyword evidence="2" id="KW-1185">Reference proteome</keyword>
<dbReference type="OrthoDB" id="686574at2"/>
<evidence type="ECO:0000313" key="1">
    <source>
        <dbReference type="EMBL" id="PUZ29472.1"/>
    </source>
</evidence>
<reference evidence="1 2" key="1">
    <citation type="submission" date="2018-04" db="EMBL/GenBank/DDBJ databases">
        <title>Chitinophaga fuyangensis sp. nov., isolated from soil in a chemical factory.</title>
        <authorList>
            <person name="Chen K."/>
        </authorList>
    </citation>
    <scope>NUCLEOTIDE SEQUENCE [LARGE SCALE GENOMIC DNA]</scope>
    <source>
        <strain evidence="1 2">LY-1</strain>
    </source>
</reference>
<protein>
    <submittedName>
        <fullName evidence="1">Uncharacterized protein</fullName>
    </submittedName>
</protein>
<dbReference type="EMBL" id="QCYK01000001">
    <property type="protein sequence ID" value="PUZ29472.1"/>
    <property type="molecule type" value="Genomic_DNA"/>
</dbReference>
<comment type="caution">
    <text evidence="1">The sequence shown here is derived from an EMBL/GenBank/DDBJ whole genome shotgun (WGS) entry which is preliminary data.</text>
</comment>
<accession>A0A2T7BP78</accession>